<dbReference type="AlphaFoldDB" id="A0A239GKX7"/>
<protein>
    <recommendedName>
        <fullName evidence="4">Outer membrane protein beta-barrel domain-containing protein</fullName>
    </recommendedName>
</protein>
<keyword evidence="3" id="KW-1185">Reference proteome</keyword>
<feature type="signal peptide" evidence="1">
    <location>
        <begin position="1"/>
        <end position="19"/>
    </location>
</feature>
<gene>
    <name evidence="2" type="ORF">SAMN05421640_0852</name>
</gene>
<dbReference type="EMBL" id="FZPD01000002">
    <property type="protein sequence ID" value="SNS68714.1"/>
    <property type="molecule type" value="Genomic_DNA"/>
</dbReference>
<dbReference type="RefSeq" id="WP_089355627.1">
    <property type="nucleotide sequence ID" value="NZ_FZPD01000002.1"/>
</dbReference>
<evidence type="ECO:0000313" key="3">
    <source>
        <dbReference type="Proteomes" id="UP000198393"/>
    </source>
</evidence>
<proteinExistence type="predicted"/>
<name>A0A239GKX7_EKHLU</name>
<accession>A0A239GKX7</accession>
<dbReference type="OrthoDB" id="977825at2"/>
<evidence type="ECO:0000256" key="1">
    <source>
        <dbReference type="SAM" id="SignalP"/>
    </source>
</evidence>
<keyword evidence="1" id="KW-0732">Signal</keyword>
<evidence type="ECO:0000313" key="2">
    <source>
        <dbReference type="EMBL" id="SNS68714.1"/>
    </source>
</evidence>
<organism evidence="2 3">
    <name type="scientific">Ekhidna lutea</name>
    <dbReference type="NCBI Taxonomy" id="447679"/>
    <lineage>
        <taxon>Bacteria</taxon>
        <taxon>Pseudomonadati</taxon>
        <taxon>Bacteroidota</taxon>
        <taxon>Cytophagia</taxon>
        <taxon>Cytophagales</taxon>
        <taxon>Reichenbachiellaceae</taxon>
        <taxon>Ekhidna</taxon>
    </lineage>
</organism>
<evidence type="ECO:0008006" key="4">
    <source>
        <dbReference type="Google" id="ProtNLM"/>
    </source>
</evidence>
<sequence>MKKHLIAIVLTVSGLWVFAQSSSQCARALAQAELAFEQGRLTDIINIYNNDRSGFTRCLDGGVFSIDERIRAYKLLTKAYLFQDNEKMAEEMFVKLLGVDKEHQLAAEDPAELYLLKAKFKTEPILRVAIRAGVNKSMPQVFPGQKFNTFQTGNKRYNENGGDTGFGVGFWAEALAERHITKGIEVAGGLQYRIATYEVEGDIIESVLTYVAKNTSNMLRFPLMARYSLNYDKKDEDNNRIGFLPYVFLGGSYDLTLKAKYVDTRRTGGTAYTLPDGSEDLKSEGQAASSNLSITGGIGARMRVGRAKVDFFSIEVRYDNSLFNYIDPNNRFAINDVAYGIGHVEDDLTLNAVSFSLGYTKSLYLPRKRKQYR</sequence>
<reference evidence="2 3" key="1">
    <citation type="submission" date="2017-06" db="EMBL/GenBank/DDBJ databases">
        <authorList>
            <person name="Kim H.J."/>
            <person name="Triplett B.A."/>
        </authorList>
    </citation>
    <scope>NUCLEOTIDE SEQUENCE [LARGE SCALE GENOMIC DNA]</scope>
    <source>
        <strain evidence="2 3">DSM 19307</strain>
    </source>
</reference>
<feature type="chain" id="PRO_5012647344" description="Outer membrane protein beta-barrel domain-containing protein" evidence="1">
    <location>
        <begin position="20"/>
        <end position="373"/>
    </location>
</feature>
<dbReference type="Proteomes" id="UP000198393">
    <property type="component" value="Unassembled WGS sequence"/>
</dbReference>